<keyword evidence="4 6" id="KW-0472">Membrane</keyword>
<keyword evidence="2 6" id="KW-0812">Transmembrane</keyword>
<evidence type="ECO:0000313" key="9">
    <source>
        <dbReference type="WBParaSite" id="maker-E.canG7_contigs_7575-snap-gene-0.75-mRNA-1"/>
    </source>
</evidence>
<dbReference type="InterPro" id="IPR007276">
    <property type="entry name" value="Nop14"/>
</dbReference>
<comment type="subcellular location">
    <subcellularLocation>
        <location evidence="1">Membrane</location>
        <topology evidence="1">Multi-pass membrane protein</topology>
    </subcellularLocation>
</comment>
<dbReference type="InterPro" id="IPR036259">
    <property type="entry name" value="MFS_trans_sf"/>
</dbReference>
<dbReference type="GO" id="GO:0030672">
    <property type="term" value="C:synaptic vesicle membrane"/>
    <property type="evidence" value="ECO:0007669"/>
    <property type="project" value="TreeGrafter"/>
</dbReference>
<dbReference type="InterPro" id="IPR020846">
    <property type="entry name" value="MFS_dom"/>
</dbReference>
<dbReference type="Gene3D" id="1.20.1250.20">
    <property type="entry name" value="MFS general substrate transporter like domains"/>
    <property type="match status" value="2"/>
</dbReference>
<feature type="transmembrane region" description="Helical" evidence="6">
    <location>
        <begin position="462"/>
        <end position="482"/>
    </location>
</feature>
<dbReference type="PANTHER" id="PTHR11662:SF456">
    <property type="entry name" value="VESICULAR GLUTAMATE TRANSPORTER, ISOFORM A"/>
    <property type="match status" value="1"/>
</dbReference>
<dbReference type="GO" id="GO:0060076">
    <property type="term" value="C:excitatory synapse"/>
    <property type="evidence" value="ECO:0007669"/>
    <property type="project" value="TreeGrafter"/>
</dbReference>
<feature type="transmembrane region" description="Helical" evidence="6">
    <location>
        <begin position="494"/>
        <end position="515"/>
    </location>
</feature>
<evidence type="ECO:0000256" key="6">
    <source>
        <dbReference type="SAM" id="Phobius"/>
    </source>
</evidence>
<dbReference type="GO" id="GO:0032040">
    <property type="term" value="C:small-subunit processome"/>
    <property type="evidence" value="ECO:0007669"/>
    <property type="project" value="InterPro"/>
</dbReference>
<dbReference type="GO" id="GO:0005326">
    <property type="term" value="F:neurotransmitter transmembrane transporter activity"/>
    <property type="evidence" value="ECO:0007669"/>
    <property type="project" value="TreeGrafter"/>
</dbReference>
<dbReference type="FunFam" id="1.20.1250.20:FF:000226">
    <property type="entry name" value="Vesicular GLUtamate transporter"/>
    <property type="match status" value="1"/>
</dbReference>
<feature type="transmembrane region" description="Helical" evidence="6">
    <location>
        <begin position="331"/>
        <end position="349"/>
    </location>
</feature>
<dbReference type="PROSITE" id="PS50850">
    <property type="entry name" value="MFS"/>
    <property type="match status" value="1"/>
</dbReference>
<evidence type="ECO:0000313" key="8">
    <source>
        <dbReference type="Proteomes" id="UP000887562"/>
    </source>
</evidence>
<keyword evidence="3 6" id="KW-1133">Transmembrane helix</keyword>
<dbReference type="Proteomes" id="UP000887562">
    <property type="component" value="Unplaced"/>
</dbReference>
<dbReference type="Pfam" id="PF04147">
    <property type="entry name" value="Nop14"/>
    <property type="match status" value="2"/>
</dbReference>
<feature type="domain" description="Major facilitator superfamily (MFS) profile" evidence="7">
    <location>
        <begin position="96"/>
        <end position="520"/>
    </location>
</feature>
<feature type="transmembrane region" description="Helical" evidence="6">
    <location>
        <begin position="268"/>
        <end position="287"/>
    </location>
</feature>
<dbReference type="InterPro" id="IPR050382">
    <property type="entry name" value="MFS_Na/Anion_cotransporter"/>
</dbReference>
<organism evidence="8 9">
    <name type="scientific">Echinococcus canadensis</name>
    <dbReference type="NCBI Taxonomy" id="519352"/>
    <lineage>
        <taxon>Eukaryota</taxon>
        <taxon>Metazoa</taxon>
        <taxon>Spiralia</taxon>
        <taxon>Lophotrochozoa</taxon>
        <taxon>Platyhelminthes</taxon>
        <taxon>Cestoda</taxon>
        <taxon>Eucestoda</taxon>
        <taxon>Cyclophyllidea</taxon>
        <taxon>Taeniidae</taxon>
        <taxon>Echinococcus</taxon>
        <taxon>Echinococcus canadensis group</taxon>
    </lineage>
</organism>
<dbReference type="WBParaSite" id="maker-E.canG7_contigs_7575-snap-gene-0.75-mRNA-1">
    <property type="protein sequence ID" value="maker-E.canG7_contigs_7575-snap-gene-0.75-mRNA-1"/>
    <property type="gene ID" value="EcG7_01599"/>
</dbReference>
<feature type="transmembrane region" description="Helical" evidence="6">
    <location>
        <begin position="430"/>
        <end position="450"/>
    </location>
</feature>
<dbReference type="SUPFAM" id="SSF103473">
    <property type="entry name" value="MFS general substrate transporter"/>
    <property type="match status" value="1"/>
</dbReference>
<name>A0A915EYL5_9CEST</name>
<protein>
    <submittedName>
        <fullName evidence="9">Major facilitator superfamily (MFS) profile domain-containing protein</fullName>
    </submittedName>
</protein>
<evidence type="ECO:0000256" key="3">
    <source>
        <dbReference type="ARBA" id="ARBA00022989"/>
    </source>
</evidence>
<dbReference type="GO" id="GO:0050803">
    <property type="term" value="P:regulation of synapse structure or activity"/>
    <property type="evidence" value="ECO:0007669"/>
    <property type="project" value="TreeGrafter"/>
</dbReference>
<feature type="transmembrane region" description="Helical" evidence="6">
    <location>
        <begin position="236"/>
        <end position="262"/>
    </location>
</feature>
<dbReference type="GO" id="GO:0035249">
    <property type="term" value="P:synaptic transmission, glutamatergic"/>
    <property type="evidence" value="ECO:0007669"/>
    <property type="project" value="TreeGrafter"/>
</dbReference>
<dbReference type="GO" id="GO:0098700">
    <property type="term" value="P:neurotransmitter loading into synaptic vesicle"/>
    <property type="evidence" value="ECO:0007669"/>
    <property type="project" value="TreeGrafter"/>
</dbReference>
<dbReference type="FunFam" id="1.20.1250.20:FF:000264">
    <property type="entry name" value="vesicular glutamate transporter 1"/>
    <property type="match status" value="1"/>
</dbReference>
<keyword evidence="8" id="KW-1185">Reference proteome</keyword>
<dbReference type="InterPro" id="IPR011701">
    <property type="entry name" value="MFS"/>
</dbReference>
<accession>A0A915EYL5</accession>
<dbReference type="PANTHER" id="PTHR11662">
    <property type="entry name" value="SOLUTE CARRIER FAMILY 17"/>
    <property type="match status" value="1"/>
</dbReference>
<dbReference type="GO" id="GO:0005313">
    <property type="term" value="F:L-glutamate transmembrane transporter activity"/>
    <property type="evidence" value="ECO:0007669"/>
    <property type="project" value="TreeGrafter"/>
</dbReference>
<evidence type="ECO:0000256" key="2">
    <source>
        <dbReference type="ARBA" id="ARBA00022692"/>
    </source>
</evidence>
<feature type="region of interest" description="Disordered" evidence="5">
    <location>
        <begin position="1"/>
        <end position="22"/>
    </location>
</feature>
<evidence type="ECO:0000259" key="7">
    <source>
        <dbReference type="PROSITE" id="PS50850"/>
    </source>
</evidence>
<dbReference type="CDD" id="cd17382">
    <property type="entry name" value="MFS_SLC17A6_7_8_VGluT"/>
    <property type="match status" value="1"/>
</dbReference>
<sequence length="1197" mass="133554">MELKASTEHAQQSLGAGGVEEMRQVTQRRLHRRQTTLDAMPPPHISPDGFPIYKEPPHADAPDVGMKVNILTRIVHILMCRCTKRYYTAWMCSLGFLITFGIRCNMSWVTLAMEHHTHLESAAISKIAENITITTRPNFYWTPGERGFVESAFFYGYMITQIPGGAIATIFPANRLFGIAVGGSALCNLIVPIACRGSYGVVAFIRVLQGLVEGVSYPACHGIWRYWAPPIERSRLATIAFCGSYAGAVMGLFVSGIFAQYLGWQSPFYLYAILGMMWFAVFWKTSYEKPSTHPKISAEERDYIEESIGEVDLPPSLKTIPWKSIFTSMPVYAIIVANIARSWSFFLLIMKCPKYLKQVFECSTAESGVLSSVPHLIMAIIVPISGQLADRLRKRTLTTTAVRKIFNCGGFGMEAFFLLIVAFANSYTTAMASLILAVSFSGFAISGYNVNHLDIAPRYASILMGLSNGIGTISGILCPVIVEYITTQGTKRQWMWVFIMASSVHFFGVTFYAIFASGEKQHWAEVAEDAQMMDWKSPTDVPENIVQSGYDYGNEEGGNLEASLRQPLKENAPRSSNVHNDNPSRSYMTQTFRAIPHLAAEDDFGPSTERLFSKDIQFKSTIMAKSKLQISKQRKNEKEVKAGKTKAKVNFRERILTKQLRALGKVGGVIDKRVGIKDSSIPSSDAALRRHIIEKLRQMDTLGTISVDDDLFSKAAMGDQKTSKHASFDDDLGGLSADIVENELFAGGLLTAVEPGESGRQSKNDSLLERIAQTKEERLKRVEENEVNRQKLKNADSEWADKVRFMLAELSKLKPKNAKAAEKMEKGRSEVLRLLQGFSSGKTVAPIGVKVDSEVMKNNRLLVNLESIVARRVGEENSSMDTSEHPKTEDVLLRLLCSIRSCEPIMVSRIAGELRSLIVTQLSDVVRGLLLTQILLMDVILRKLEREDGQSIKLSKRARLNGVFVPEAIRFLSRLINEVGRENGVLFVSEDASSVEQSVYSSLDTRVALRQRPIPENEVAAYRLGCLDKCLSLTNSFLEVYTTHLPAPAVCQAFSGLSLDRLSTDRLPAGIEMKAKQLRERVDELRAQPRPEGIGPADKIALLLADKNATPQALQKAGLVPQLEPDFEQKLDARRPKKKPTNVELRQKLAKERRNTVRELRRDAQFLTNYDRKKTKAGDELRKRKTQAIIASMRSIE</sequence>
<proteinExistence type="predicted"/>
<evidence type="ECO:0000256" key="5">
    <source>
        <dbReference type="SAM" id="MobiDB-lite"/>
    </source>
</evidence>
<evidence type="ECO:0000256" key="1">
    <source>
        <dbReference type="ARBA" id="ARBA00004141"/>
    </source>
</evidence>
<dbReference type="AlphaFoldDB" id="A0A915EYL5"/>
<reference evidence="9" key="1">
    <citation type="submission" date="2022-11" db="UniProtKB">
        <authorList>
            <consortium name="WormBaseParasite"/>
        </authorList>
    </citation>
    <scope>IDENTIFICATION</scope>
</reference>
<evidence type="ECO:0000256" key="4">
    <source>
        <dbReference type="ARBA" id="ARBA00023136"/>
    </source>
</evidence>
<dbReference type="Pfam" id="PF07690">
    <property type="entry name" value="MFS_1"/>
    <property type="match status" value="1"/>
</dbReference>